<dbReference type="Pfam" id="PF21086">
    <property type="entry name" value="ACT_PSP_2"/>
    <property type="match status" value="1"/>
</dbReference>
<evidence type="ECO:0000256" key="3">
    <source>
        <dbReference type="ARBA" id="ARBA00009184"/>
    </source>
</evidence>
<evidence type="ECO:0000259" key="14">
    <source>
        <dbReference type="PROSITE" id="PS51671"/>
    </source>
</evidence>
<evidence type="ECO:0000256" key="9">
    <source>
        <dbReference type="ARBA" id="ARBA00023299"/>
    </source>
</evidence>
<dbReference type="SFLD" id="SFLDG01137">
    <property type="entry name" value="C1.6.1:_Phosphoserine_Phosphat"/>
    <property type="match status" value="1"/>
</dbReference>
<dbReference type="SFLD" id="SFLDG01136">
    <property type="entry name" value="C1.6:_Phosphoserine_Phosphatas"/>
    <property type="match status" value="1"/>
</dbReference>
<dbReference type="InterPro" id="IPR023214">
    <property type="entry name" value="HAD_sf"/>
</dbReference>
<dbReference type="Gene3D" id="3.40.50.1000">
    <property type="entry name" value="HAD superfamily/HAD-like"/>
    <property type="match status" value="1"/>
</dbReference>
<dbReference type="InterPro" id="IPR049148">
    <property type="entry name" value="PSP_ACT"/>
</dbReference>
<dbReference type="PANTHER" id="PTHR43344">
    <property type="entry name" value="PHOSPHOSERINE PHOSPHATASE"/>
    <property type="match status" value="1"/>
</dbReference>
<feature type="domain" description="ACT" evidence="14">
    <location>
        <begin position="18"/>
        <end position="96"/>
    </location>
</feature>
<reference evidence="15 16" key="1">
    <citation type="submission" date="2016-10" db="EMBL/GenBank/DDBJ databases">
        <authorList>
            <person name="de Groot N.N."/>
        </authorList>
    </citation>
    <scope>NUCLEOTIDE SEQUENCE [LARGE SCALE GENOMIC DNA]</scope>
    <source>
        <strain evidence="15 16">DSM 21800</strain>
    </source>
</reference>
<dbReference type="EC" id="3.1.3.3" evidence="4"/>
<evidence type="ECO:0000256" key="5">
    <source>
        <dbReference type="ARBA" id="ARBA00022605"/>
    </source>
</evidence>
<evidence type="ECO:0000313" key="16">
    <source>
        <dbReference type="Proteomes" id="UP000199103"/>
    </source>
</evidence>
<comment type="similarity">
    <text evidence="3">Belongs to the HAD-like hydrolase superfamily. SerB family.</text>
</comment>
<accession>A0A1H1MQK1</accession>
<comment type="catalytic activity">
    <reaction evidence="11">
        <text>O-phospho-L-serine + H2O = L-serine + phosphate</text>
        <dbReference type="Rhea" id="RHEA:21208"/>
        <dbReference type="ChEBI" id="CHEBI:15377"/>
        <dbReference type="ChEBI" id="CHEBI:33384"/>
        <dbReference type="ChEBI" id="CHEBI:43474"/>
        <dbReference type="ChEBI" id="CHEBI:57524"/>
        <dbReference type="EC" id="3.1.3.3"/>
    </reaction>
</comment>
<dbReference type="InterPro" id="IPR002912">
    <property type="entry name" value="ACT_dom"/>
</dbReference>
<dbReference type="InterPro" id="IPR050582">
    <property type="entry name" value="HAD-like_SerB"/>
</dbReference>
<keyword evidence="9" id="KW-0718">Serine biosynthesis</keyword>
<name>A0A1H1MQK1_9ACTN</name>
<dbReference type="RefSeq" id="WP_091518534.1">
    <property type="nucleotide sequence ID" value="NZ_LT629772.1"/>
</dbReference>
<dbReference type="SUPFAM" id="SSF56784">
    <property type="entry name" value="HAD-like"/>
    <property type="match status" value="1"/>
</dbReference>
<dbReference type="Pfam" id="PF13740">
    <property type="entry name" value="ACT_6"/>
    <property type="match status" value="1"/>
</dbReference>
<keyword evidence="6" id="KW-0479">Metal-binding</keyword>
<sequence length="401" mass="43418">MAQGEAEPAADQFGQPLLIRVSGRDRPRVVGDLLGLLAGAGAEIDDMEQLVVRERLTLDVLVRIAEADSSLIRDILYWGHTLQLTVDFEHVEATSQRSMLPRHAITVLGEALSPDALAAVSVAVADTDGTIDRIVRLATEPVTAYDLSVIAGDVDTMRRRLMQIARDHRIDIAVQAGGLERRAKRLVVMDVDSTLIRDEMIDLLAEEAGCSEQVVAITERAMRGELDFEGSLRERVRLLKGLELSAIDRVRGRIRLTPGARTFVRTLKRLGFAVAIVSGGFTLFTDWLQDQLDLDHAYGNTVEISGDRLTGEILGTVVDRARKAELLAEIAAAEGVPLSQTVAIGDGANDLDMLAAAGMGIAFNAKPAVREQAEVTVSVPYLDAILFMLGLRGTDVDHGDV</sequence>
<evidence type="ECO:0000256" key="2">
    <source>
        <dbReference type="ARBA" id="ARBA00005135"/>
    </source>
</evidence>
<evidence type="ECO:0000256" key="8">
    <source>
        <dbReference type="ARBA" id="ARBA00022842"/>
    </source>
</evidence>
<evidence type="ECO:0000256" key="10">
    <source>
        <dbReference type="ARBA" id="ARBA00031693"/>
    </source>
</evidence>
<dbReference type="NCBIfam" id="TIGR00338">
    <property type="entry name" value="serB"/>
    <property type="match status" value="1"/>
</dbReference>
<dbReference type="GO" id="GO:0000287">
    <property type="term" value="F:magnesium ion binding"/>
    <property type="evidence" value="ECO:0007669"/>
    <property type="project" value="TreeGrafter"/>
</dbReference>
<dbReference type="NCBIfam" id="TIGR01488">
    <property type="entry name" value="HAD-SF-IB"/>
    <property type="match status" value="1"/>
</dbReference>
<evidence type="ECO:0000256" key="1">
    <source>
        <dbReference type="ARBA" id="ARBA00001946"/>
    </source>
</evidence>
<dbReference type="InterPro" id="IPR045865">
    <property type="entry name" value="ACT-like_dom_sf"/>
</dbReference>
<evidence type="ECO:0000313" key="15">
    <source>
        <dbReference type="EMBL" id="SDR89007.1"/>
    </source>
</evidence>
<dbReference type="GO" id="GO:0036424">
    <property type="term" value="F:L-phosphoserine phosphatase activity"/>
    <property type="evidence" value="ECO:0007669"/>
    <property type="project" value="InterPro"/>
</dbReference>
<dbReference type="PANTHER" id="PTHR43344:SF2">
    <property type="entry name" value="PHOSPHOSERINE PHOSPHATASE"/>
    <property type="match status" value="1"/>
</dbReference>
<dbReference type="PROSITE" id="PS51671">
    <property type="entry name" value="ACT"/>
    <property type="match status" value="1"/>
</dbReference>
<dbReference type="GO" id="GO:0005737">
    <property type="term" value="C:cytoplasm"/>
    <property type="evidence" value="ECO:0007669"/>
    <property type="project" value="TreeGrafter"/>
</dbReference>
<keyword evidence="7" id="KW-0378">Hydrolase</keyword>
<dbReference type="Pfam" id="PF12710">
    <property type="entry name" value="HAD"/>
    <property type="match status" value="1"/>
</dbReference>
<evidence type="ECO:0000256" key="12">
    <source>
        <dbReference type="ARBA" id="ARBA00048523"/>
    </source>
</evidence>
<evidence type="ECO:0000256" key="11">
    <source>
        <dbReference type="ARBA" id="ARBA00048138"/>
    </source>
</evidence>
<proteinExistence type="inferred from homology"/>
<protein>
    <recommendedName>
        <fullName evidence="4">phosphoserine phosphatase</fullName>
        <ecNumber evidence="4">3.1.3.3</ecNumber>
    </recommendedName>
    <alternativeName>
        <fullName evidence="10">O-phosphoserine phosphohydrolase</fullName>
    </alternativeName>
</protein>
<dbReference type="SFLD" id="SFLDF00029">
    <property type="entry name" value="phosphoserine_phosphatase"/>
    <property type="match status" value="1"/>
</dbReference>
<keyword evidence="5" id="KW-0028">Amino-acid biosynthesis</keyword>
<dbReference type="Proteomes" id="UP000199103">
    <property type="component" value="Chromosome I"/>
</dbReference>
<dbReference type="SUPFAM" id="SSF55021">
    <property type="entry name" value="ACT-like"/>
    <property type="match status" value="1"/>
</dbReference>
<evidence type="ECO:0000256" key="7">
    <source>
        <dbReference type="ARBA" id="ARBA00022801"/>
    </source>
</evidence>
<dbReference type="AlphaFoldDB" id="A0A1H1MQK1"/>
<comment type="cofactor">
    <cofactor evidence="1">
        <name>Mg(2+)</name>
        <dbReference type="ChEBI" id="CHEBI:18420"/>
    </cofactor>
</comment>
<feature type="active site" description="Proton donor" evidence="13">
    <location>
        <position position="192"/>
    </location>
</feature>
<dbReference type="STRING" id="630515.SAMN04489812_0221"/>
<dbReference type="InterPro" id="IPR036412">
    <property type="entry name" value="HAD-like_sf"/>
</dbReference>
<evidence type="ECO:0000256" key="6">
    <source>
        <dbReference type="ARBA" id="ARBA00022723"/>
    </source>
</evidence>
<dbReference type="GO" id="GO:0006564">
    <property type="term" value="P:L-serine biosynthetic process"/>
    <property type="evidence" value="ECO:0007669"/>
    <property type="project" value="UniProtKB-KW"/>
</dbReference>
<feature type="active site" description="Nucleophile" evidence="13">
    <location>
        <position position="190"/>
    </location>
</feature>
<dbReference type="CDD" id="cd07500">
    <property type="entry name" value="HAD_PSP"/>
    <property type="match status" value="1"/>
</dbReference>
<comment type="catalytic activity">
    <reaction evidence="12">
        <text>O-phospho-D-serine + H2O = D-serine + phosphate</text>
        <dbReference type="Rhea" id="RHEA:24873"/>
        <dbReference type="ChEBI" id="CHEBI:15377"/>
        <dbReference type="ChEBI" id="CHEBI:35247"/>
        <dbReference type="ChEBI" id="CHEBI:43474"/>
        <dbReference type="ChEBI" id="CHEBI:58680"/>
        <dbReference type="EC" id="3.1.3.3"/>
    </reaction>
</comment>
<comment type="pathway">
    <text evidence="2">Amino-acid biosynthesis; L-serine biosynthesis; L-serine from 3-phospho-D-glycerate: step 3/3.</text>
</comment>
<dbReference type="Gene3D" id="3.30.70.260">
    <property type="match status" value="2"/>
</dbReference>
<dbReference type="SFLD" id="SFLDS00003">
    <property type="entry name" value="Haloacid_Dehalogenase"/>
    <property type="match status" value="1"/>
</dbReference>
<dbReference type="EMBL" id="LT629772">
    <property type="protein sequence ID" value="SDR89007.1"/>
    <property type="molecule type" value="Genomic_DNA"/>
</dbReference>
<evidence type="ECO:0000256" key="4">
    <source>
        <dbReference type="ARBA" id="ARBA00012640"/>
    </source>
</evidence>
<dbReference type="OrthoDB" id="9792539at2"/>
<dbReference type="InterPro" id="IPR004469">
    <property type="entry name" value="PSP"/>
</dbReference>
<organism evidence="15 16">
    <name type="scientific">Microlunatus soli</name>
    <dbReference type="NCBI Taxonomy" id="630515"/>
    <lineage>
        <taxon>Bacteria</taxon>
        <taxon>Bacillati</taxon>
        <taxon>Actinomycetota</taxon>
        <taxon>Actinomycetes</taxon>
        <taxon>Propionibacteriales</taxon>
        <taxon>Propionibacteriaceae</taxon>
        <taxon>Microlunatus</taxon>
    </lineage>
</organism>
<gene>
    <name evidence="15" type="ORF">SAMN04489812_0221</name>
</gene>
<evidence type="ECO:0000256" key="13">
    <source>
        <dbReference type="PIRSR" id="PIRSR604469-1"/>
    </source>
</evidence>
<keyword evidence="16" id="KW-1185">Reference proteome</keyword>
<keyword evidence="8" id="KW-0460">Magnesium</keyword>
<dbReference type="UniPathway" id="UPA00135">
    <property type="reaction ID" value="UER00198"/>
</dbReference>